<dbReference type="InterPro" id="IPR051320">
    <property type="entry name" value="Viral_Replic_Matur_Polypro"/>
</dbReference>
<dbReference type="Proteomes" id="UP001567538">
    <property type="component" value="Unassembled WGS sequence"/>
</dbReference>
<dbReference type="FunFam" id="3.30.70.270:FF:000003">
    <property type="entry name" value="Transposon Ty3-G Gag-Pol polyprotein"/>
    <property type="match status" value="1"/>
</dbReference>
<dbReference type="AlphaFoldDB" id="A0ABD1HUS6"/>
<dbReference type="InterPro" id="IPR000477">
    <property type="entry name" value="RT_dom"/>
</dbReference>
<evidence type="ECO:0000313" key="2">
    <source>
        <dbReference type="EMBL" id="KAL1558776.1"/>
    </source>
</evidence>
<dbReference type="InterPro" id="IPR043128">
    <property type="entry name" value="Rev_trsase/Diguanyl_cyclase"/>
</dbReference>
<reference evidence="2 3" key="1">
    <citation type="submission" date="2024-06" db="EMBL/GenBank/DDBJ databases">
        <title>A chromosome level genome sequence of Diviner's sage (Salvia divinorum).</title>
        <authorList>
            <person name="Ford S.A."/>
            <person name="Ro D.-K."/>
            <person name="Ness R.W."/>
            <person name="Phillips M.A."/>
        </authorList>
    </citation>
    <scope>NUCLEOTIDE SEQUENCE [LARGE SCALE GENOMIC DNA]</scope>
    <source>
        <strain evidence="2">SAF-2024a</strain>
        <tissue evidence="2">Leaf</tissue>
    </source>
</reference>
<dbReference type="PANTHER" id="PTHR33064">
    <property type="entry name" value="POL PROTEIN"/>
    <property type="match status" value="1"/>
</dbReference>
<dbReference type="PROSITE" id="PS50878">
    <property type="entry name" value="RT_POL"/>
    <property type="match status" value="1"/>
</dbReference>
<dbReference type="Pfam" id="PF17919">
    <property type="entry name" value="RT_RNaseH_2"/>
    <property type="match status" value="1"/>
</dbReference>
<dbReference type="EMBL" id="JBEAFC010000004">
    <property type="protein sequence ID" value="KAL1558776.1"/>
    <property type="molecule type" value="Genomic_DNA"/>
</dbReference>
<proteinExistence type="predicted"/>
<organism evidence="2 3">
    <name type="scientific">Salvia divinorum</name>
    <name type="common">Maria pastora</name>
    <name type="synonym">Diviner's sage</name>
    <dbReference type="NCBI Taxonomy" id="28513"/>
    <lineage>
        <taxon>Eukaryota</taxon>
        <taxon>Viridiplantae</taxon>
        <taxon>Streptophyta</taxon>
        <taxon>Embryophyta</taxon>
        <taxon>Tracheophyta</taxon>
        <taxon>Spermatophyta</taxon>
        <taxon>Magnoliopsida</taxon>
        <taxon>eudicotyledons</taxon>
        <taxon>Gunneridae</taxon>
        <taxon>Pentapetalae</taxon>
        <taxon>asterids</taxon>
        <taxon>lamiids</taxon>
        <taxon>Lamiales</taxon>
        <taxon>Lamiaceae</taxon>
        <taxon>Nepetoideae</taxon>
        <taxon>Mentheae</taxon>
        <taxon>Salviinae</taxon>
        <taxon>Salvia</taxon>
        <taxon>Salvia subgen. Calosphace</taxon>
    </lineage>
</organism>
<evidence type="ECO:0000313" key="3">
    <source>
        <dbReference type="Proteomes" id="UP001567538"/>
    </source>
</evidence>
<accession>A0ABD1HUS6</accession>
<sequence length="250" mass="28516">MHVDDIHKTTFHTHDGHFEFLVMSFGLTNAPSTFQAAMNSIFQPFLRQFIIVFFDDILVYSNNTQDHVSHLTHVLSILTENSFFLKKIKCAFGVDTIDYLGYIISAGELRADPAKIEAITACPQPTKVKQLCRFLGLTGYYRRFVQHYSIIAAPLTELLKKDAFSWNDLADKSFADIKRAMSSTSVLRLPDFSSPFVVETDATDFGIRAVLLQHGHPLAYFSKKLGPRRRLVSTYHKELYVIVEAIQKWC</sequence>
<evidence type="ECO:0000259" key="1">
    <source>
        <dbReference type="PROSITE" id="PS50878"/>
    </source>
</evidence>
<dbReference type="SUPFAM" id="SSF56672">
    <property type="entry name" value="DNA/RNA polymerases"/>
    <property type="match status" value="1"/>
</dbReference>
<dbReference type="InterPro" id="IPR041577">
    <property type="entry name" value="RT_RNaseH_2"/>
</dbReference>
<dbReference type="PANTHER" id="PTHR33064:SF37">
    <property type="entry name" value="RIBONUCLEASE H"/>
    <property type="match status" value="1"/>
</dbReference>
<dbReference type="Gene3D" id="3.30.70.270">
    <property type="match status" value="2"/>
</dbReference>
<dbReference type="FunFam" id="3.30.70.270:FF:000020">
    <property type="entry name" value="Transposon Tf2-6 polyprotein-like Protein"/>
    <property type="match status" value="1"/>
</dbReference>
<dbReference type="Pfam" id="PF00078">
    <property type="entry name" value="RVT_1"/>
    <property type="match status" value="1"/>
</dbReference>
<dbReference type="InterPro" id="IPR043502">
    <property type="entry name" value="DNA/RNA_pol_sf"/>
</dbReference>
<feature type="domain" description="Reverse transcriptase" evidence="1">
    <location>
        <begin position="1"/>
        <end position="104"/>
    </location>
</feature>
<name>A0ABD1HUS6_SALDI</name>
<comment type="caution">
    <text evidence="2">The sequence shown here is derived from an EMBL/GenBank/DDBJ whole genome shotgun (WGS) entry which is preliminary data.</text>
</comment>
<gene>
    <name evidence="2" type="ORF">AAHA92_09201</name>
</gene>
<dbReference type="Gene3D" id="3.10.10.10">
    <property type="entry name" value="HIV Type 1 Reverse Transcriptase, subunit A, domain 1"/>
    <property type="match status" value="1"/>
</dbReference>
<dbReference type="CDD" id="cd01647">
    <property type="entry name" value="RT_LTR"/>
    <property type="match status" value="1"/>
</dbReference>
<protein>
    <recommendedName>
        <fullName evidence="1">Reverse transcriptase domain-containing protein</fullName>
    </recommendedName>
</protein>
<keyword evidence="3" id="KW-1185">Reference proteome</keyword>